<evidence type="ECO:0000256" key="1">
    <source>
        <dbReference type="SAM" id="MobiDB-lite"/>
    </source>
</evidence>
<dbReference type="AlphaFoldDB" id="A0A075HE66"/>
<proteinExistence type="predicted"/>
<reference evidence="2" key="1">
    <citation type="journal article" date="2014" name="Genome Biol. Evol.">
        <title>Pangenome evidence for extensive interdomain horizontal transfer affecting lineage core and shell genes in uncultured planktonic thaumarchaeota and euryarchaeota.</title>
        <authorList>
            <person name="Deschamps P."/>
            <person name="Zivanovic Y."/>
            <person name="Moreira D."/>
            <person name="Rodriguez-Valera F."/>
            <person name="Lopez-Garcia P."/>
        </authorList>
    </citation>
    <scope>NUCLEOTIDE SEQUENCE</scope>
</reference>
<dbReference type="EMBL" id="KF900973">
    <property type="protein sequence ID" value="AIF13425.1"/>
    <property type="molecule type" value="Genomic_DNA"/>
</dbReference>
<name>A0A075HE66_9EURY</name>
<sequence length="240" mass="25434">MGELPPLHTPQGPGVPRAFRPGFPRVDSSGTSSAPSSRSASFPFLASGSPHFAHLLSPGAFPPLRVLRFLPLPCVRFSPRSDTASSTDLSALVHSCFPPLPSRSFPFLASGSRRSLHFVPHTASRFVLLPLPRVSPRDSSSASVLVFPVAGSVSLFLSFLLRFLQLPSPSFPFLSSSSPQFSPLSSSSVLPSSSRPHGVPTCSPSSFRIPGSAAALSRLGFCGPQVAPKRPHTTPEKRQS</sequence>
<organism evidence="2">
    <name type="scientific">uncultured marine group II/III euryarchaeote KM3_62_D04</name>
    <dbReference type="NCBI Taxonomy" id="1456473"/>
    <lineage>
        <taxon>Archaea</taxon>
        <taxon>Methanobacteriati</taxon>
        <taxon>Methanobacteriota</taxon>
        <taxon>environmental samples</taxon>
    </lineage>
</organism>
<evidence type="ECO:0000313" key="2">
    <source>
        <dbReference type="EMBL" id="AIF13425.1"/>
    </source>
</evidence>
<accession>A0A075HE66</accession>
<feature type="region of interest" description="Disordered" evidence="1">
    <location>
        <begin position="1"/>
        <end position="34"/>
    </location>
</feature>
<protein>
    <submittedName>
        <fullName evidence="2">Uncharacterized protein</fullName>
    </submittedName>
</protein>